<protein>
    <submittedName>
        <fullName evidence="12">Uncharacterized protein</fullName>
    </submittedName>
</protein>
<evidence type="ECO:0000259" key="10">
    <source>
        <dbReference type="PROSITE" id="PS51192"/>
    </source>
</evidence>
<dbReference type="PROSITE" id="PS00518">
    <property type="entry name" value="ZF_RING_1"/>
    <property type="match status" value="1"/>
</dbReference>
<dbReference type="AlphaFoldDB" id="A0A5M8PII0"/>
<dbReference type="SUPFAM" id="SSF57850">
    <property type="entry name" value="RING/U-box"/>
    <property type="match status" value="1"/>
</dbReference>
<keyword evidence="2" id="KW-0547">Nucleotide-binding</keyword>
<dbReference type="Proteomes" id="UP000324767">
    <property type="component" value="Unassembled WGS sequence"/>
</dbReference>
<dbReference type="Pfam" id="PF00176">
    <property type="entry name" value="SNF2-rel_dom"/>
    <property type="match status" value="1"/>
</dbReference>
<evidence type="ECO:0000259" key="9">
    <source>
        <dbReference type="PROSITE" id="PS50089"/>
    </source>
</evidence>
<evidence type="ECO:0000256" key="5">
    <source>
        <dbReference type="ARBA" id="ARBA00022833"/>
    </source>
</evidence>
<feature type="domain" description="Helicase ATP-binding" evidence="10">
    <location>
        <begin position="407"/>
        <end position="587"/>
    </location>
</feature>
<evidence type="ECO:0000256" key="6">
    <source>
        <dbReference type="ARBA" id="ARBA00022840"/>
    </source>
</evidence>
<evidence type="ECO:0000256" key="4">
    <source>
        <dbReference type="ARBA" id="ARBA00022801"/>
    </source>
</evidence>
<dbReference type="InterPro" id="IPR050628">
    <property type="entry name" value="SNF2_RAD54_helicase_TF"/>
</dbReference>
<evidence type="ECO:0000313" key="13">
    <source>
        <dbReference type="Proteomes" id="UP000324767"/>
    </source>
</evidence>
<dbReference type="GO" id="GO:0016787">
    <property type="term" value="F:hydrolase activity"/>
    <property type="evidence" value="ECO:0007669"/>
    <property type="project" value="UniProtKB-KW"/>
</dbReference>
<name>A0A5M8PII0_9LECA</name>
<dbReference type="InterPro" id="IPR000330">
    <property type="entry name" value="SNF2_N"/>
</dbReference>
<dbReference type="GO" id="GO:0005634">
    <property type="term" value="C:nucleus"/>
    <property type="evidence" value="ECO:0007669"/>
    <property type="project" value="TreeGrafter"/>
</dbReference>
<evidence type="ECO:0000256" key="3">
    <source>
        <dbReference type="ARBA" id="ARBA00022771"/>
    </source>
</evidence>
<dbReference type="PROSITE" id="PS51194">
    <property type="entry name" value="HELICASE_CTER"/>
    <property type="match status" value="1"/>
</dbReference>
<evidence type="ECO:0000313" key="12">
    <source>
        <dbReference type="EMBL" id="KAA6409209.1"/>
    </source>
</evidence>
<dbReference type="PROSITE" id="PS50089">
    <property type="entry name" value="ZF_RING_2"/>
    <property type="match status" value="1"/>
</dbReference>
<dbReference type="EMBL" id="VXIT01000011">
    <property type="protein sequence ID" value="KAA6409209.1"/>
    <property type="molecule type" value="Genomic_DNA"/>
</dbReference>
<keyword evidence="6" id="KW-0067">ATP-binding</keyword>
<dbReference type="InterPro" id="IPR014001">
    <property type="entry name" value="Helicase_ATP-bd"/>
</dbReference>
<feature type="domain" description="RING-type" evidence="9">
    <location>
        <begin position="713"/>
        <end position="765"/>
    </location>
</feature>
<dbReference type="SUPFAM" id="SSF52540">
    <property type="entry name" value="P-loop containing nucleoside triphosphate hydrolases"/>
    <property type="match status" value="2"/>
</dbReference>
<keyword evidence="5" id="KW-0862">Zinc</keyword>
<evidence type="ECO:0000259" key="11">
    <source>
        <dbReference type="PROSITE" id="PS51194"/>
    </source>
</evidence>
<organism evidence="12 13">
    <name type="scientific">Lasallia pustulata</name>
    <dbReference type="NCBI Taxonomy" id="136370"/>
    <lineage>
        <taxon>Eukaryota</taxon>
        <taxon>Fungi</taxon>
        <taxon>Dikarya</taxon>
        <taxon>Ascomycota</taxon>
        <taxon>Pezizomycotina</taxon>
        <taxon>Lecanoromycetes</taxon>
        <taxon>OSLEUM clade</taxon>
        <taxon>Umbilicariomycetidae</taxon>
        <taxon>Umbilicariales</taxon>
        <taxon>Umbilicariaceae</taxon>
        <taxon>Lasallia</taxon>
    </lineage>
</organism>
<evidence type="ECO:0000256" key="8">
    <source>
        <dbReference type="SAM" id="MobiDB-lite"/>
    </source>
</evidence>
<keyword evidence="1" id="KW-0479">Metal-binding</keyword>
<dbReference type="CDD" id="cd18793">
    <property type="entry name" value="SF2_C_SNF"/>
    <property type="match status" value="1"/>
</dbReference>
<dbReference type="CDD" id="cd18008">
    <property type="entry name" value="DEXDc_SHPRH-like"/>
    <property type="match status" value="1"/>
</dbReference>
<evidence type="ECO:0000256" key="2">
    <source>
        <dbReference type="ARBA" id="ARBA00022741"/>
    </source>
</evidence>
<dbReference type="Pfam" id="PF00271">
    <property type="entry name" value="Helicase_C"/>
    <property type="match status" value="1"/>
</dbReference>
<dbReference type="PANTHER" id="PTHR45626">
    <property type="entry name" value="TRANSCRIPTION TERMINATION FACTOR 2-RELATED"/>
    <property type="match status" value="1"/>
</dbReference>
<keyword evidence="3 7" id="KW-0863">Zinc-finger</keyword>
<evidence type="ECO:0000256" key="7">
    <source>
        <dbReference type="PROSITE-ProRule" id="PRU00175"/>
    </source>
</evidence>
<dbReference type="InterPro" id="IPR001650">
    <property type="entry name" value="Helicase_C-like"/>
</dbReference>
<dbReference type="GO" id="GO:0006281">
    <property type="term" value="P:DNA repair"/>
    <property type="evidence" value="ECO:0007669"/>
    <property type="project" value="TreeGrafter"/>
</dbReference>
<dbReference type="InterPro" id="IPR049730">
    <property type="entry name" value="SNF2/RAD54-like_C"/>
</dbReference>
<dbReference type="SMART" id="SM00490">
    <property type="entry name" value="HELICc"/>
    <property type="match status" value="1"/>
</dbReference>
<gene>
    <name evidence="12" type="ORF">FRX48_06762</name>
</gene>
<proteinExistence type="predicted"/>
<sequence length="979" mass="109005">MSSLKRIRSCVGEEWTENPRPAKQAATDYQFSADVNSSRYTWDTPEAYDISLLASDEAAALCEPWVENITDKRDNPAQQTMFGDCPWDGREPPAGLDGYAHEGAHKEADPVIRGQFWNGFGAPPYPAPPATYPLSTPEAPDSATISEFSTPTHACFIKKDPPPTELCFGTIVDAQIAPFNGSKKHGSCLEAAHRERSPLPMRHRAGATTVLSSTMEEVAILDTRHTHVLNTLRATASSLQLELLVSGDRAKRPHNGATRNNFTAEINVYGNTTDIASVSSILSDAGIFLQEPEQLDSSTIYRNPHVLSWEVQDVTPCFRRMLPSVEAEFEKAVEGILDEPETLPSHTDFLQDHRITSVLCGHQISALQFMLSRESEILYNSCLTLWDHVVHSGRVMFTHKITKAETCERPSACRGGLLADEMGMGKTLTVLALIVHSLDQAIKFAGAGDPTNYAKEHIQCPSRATLIVTPKSTLHTWESELERHIAPSTLKVLVYHGQGASRDLSEIIDNDLVVVTYETLLLKSRMLRKISWFRIVLDEAHWIRTLSTKKSAAAFELDAQRRWCLTGTPVQNKLEDLFALIRFLRFQPLDNVSTFRKYILTPLGKLDERGLENLRLMMKALAIRRTKGATGVSGRSEKLVPVELSQTERSRYTEIRDQAKQFLLESSTSGCSQPSHIILQTLLRLRQLCSHGHSNVIPGLDVKELPYNGMDSCNQCGIPIKTVFTLETNFRGQCGHQFCPDCYAQFTALYDGLSSFSAHACPICDSSSTLTGGTMDWASGIHTAADTHMVDAFEPQKPTTTSSKISTVISQLLEIDRRCRSDDGSGKSLVFSCWTTALDDLQRVLTDQGLPFVRIDGSCSLEQRRISINRFQSERDIKVMLLSIGSGSVGLNLTAASHVHIVEPQWNPMVEEQAAARVDRIGQTLPVVIYRYFVENSIETTIRARQRKKLWFAKLSTSEKRTTAETEMSENIMDLEKML</sequence>
<dbReference type="InterPro" id="IPR017907">
    <property type="entry name" value="Znf_RING_CS"/>
</dbReference>
<dbReference type="Gene3D" id="3.40.50.300">
    <property type="entry name" value="P-loop containing nucleotide triphosphate hydrolases"/>
    <property type="match status" value="1"/>
</dbReference>
<dbReference type="GO" id="GO:0008270">
    <property type="term" value="F:zinc ion binding"/>
    <property type="evidence" value="ECO:0007669"/>
    <property type="project" value="UniProtKB-KW"/>
</dbReference>
<comment type="caution">
    <text evidence="12">The sequence shown here is derived from an EMBL/GenBank/DDBJ whole genome shotgun (WGS) entry which is preliminary data.</text>
</comment>
<dbReference type="GO" id="GO:0005524">
    <property type="term" value="F:ATP binding"/>
    <property type="evidence" value="ECO:0007669"/>
    <property type="project" value="UniProtKB-KW"/>
</dbReference>
<dbReference type="Gene3D" id="3.40.50.10810">
    <property type="entry name" value="Tandem AAA-ATPase domain"/>
    <property type="match status" value="1"/>
</dbReference>
<dbReference type="InterPro" id="IPR027417">
    <property type="entry name" value="P-loop_NTPase"/>
</dbReference>
<dbReference type="PANTHER" id="PTHR45626:SF52">
    <property type="entry name" value="SINGLE-STRANDED DNA-DEPENDENT ATPASE (EUROFUNG)"/>
    <property type="match status" value="1"/>
</dbReference>
<dbReference type="InterPro" id="IPR001841">
    <property type="entry name" value="Znf_RING"/>
</dbReference>
<keyword evidence="4" id="KW-0378">Hydrolase</keyword>
<feature type="region of interest" description="Disordered" evidence="8">
    <location>
        <begin position="1"/>
        <end position="25"/>
    </location>
</feature>
<accession>A0A5M8PII0</accession>
<dbReference type="OrthoDB" id="448448at2759"/>
<dbReference type="PROSITE" id="PS51192">
    <property type="entry name" value="HELICASE_ATP_BIND_1"/>
    <property type="match status" value="1"/>
</dbReference>
<feature type="domain" description="Helicase C-terminal" evidence="11">
    <location>
        <begin position="811"/>
        <end position="963"/>
    </location>
</feature>
<dbReference type="InterPro" id="IPR038718">
    <property type="entry name" value="SNF2-like_sf"/>
</dbReference>
<reference evidence="12 13" key="1">
    <citation type="submission" date="2019-09" db="EMBL/GenBank/DDBJ databases">
        <title>The hologenome of the rock-dwelling lichen Lasallia pustulata.</title>
        <authorList>
            <person name="Greshake Tzovaras B."/>
            <person name="Segers F."/>
            <person name="Bicker A."/>
            <person name="Dal Grande F."/>
            <person name="Otte J."/>
            <person name="Hankeln T."/>
            <person name="Schmitt I."/>
            <person name="Ebersberger I."/>
        </authorList>
    </citation>
    <scope>NUCLEOTIDE SEQUENCE [LARGE SCALE GENOMIC DNA]</scope>
    <source>
        <strain evidence="12">A1-1</strain>
    </source>
</reference>
<evidence type="ECO:0000256" key="1">
    <source>
        <dbReference type="ARBA" id="ARBA00022723"/>
    </source>
</evidence>
<dbReference type="GO" id="GO:0008094">
    <property type="term" value="F:ATP-dependent activity, acting on DNA"/>
    <property type="evidence" value="ECO:0007669"/>
    <property type="project" value="TreeGrafter"/>
</dbReference>
<dbReference type="SMART" id="SM00487">
    <property type="entry name" value="DEXDc"/>
    <property type="match status" value="1"/>
</dbReference>